<dbReference type="Pfam" id="PF03754">
    <property type="entry name" value="At2g31720-like"/>
    <property type="match status" value="1"/>
</dbReference>
<reference evidence="7" key="1">
    <citation type="submission" date="2023-05" db="EMBL/GenBank/DDBJ databases">
        <title>Genome and transcriptome analyses reveal genes involved in the formation of fine ridges on petal epidermal cells in Hibiscus trionum.</title>
        <authorList>
            <person name="Koshimizu S."/>
            <person name="Masuda S."/>
            <person name="Ishii T."/>
            <person name="Shirasu K."/>
            <person name="Hoshino A."/>
            <person name="Arita M."/>
        </authorList>
    </citation>
    <scope>NUCLEOTIDE SEQUENCE</scope>
    <source>
        <strain evidence="7">Hamamatsu line</strain>
    </source>
</reference>
<evidence type="ECO:0000313" key="10">
    <source>
        <dbReference type="EMBL" id="GMI70817.1"/>
    </source>
</evidence>
<feature type="region of interest" description="Disordered" evidence="6">
    <location>
        <begin position="66"/>
        <end position="118"/>
    </location>
</feature>
<dbReference type="EMBL" id="BSYR01000009">
    <property type="protein sequence ID" value="GMI70815.1"/>
    <property type="molecule type" value="Genomic_DNA"/>
</dbReference>
<evidence type="ECO:0000313" key="9">
    <source>
        <dbReference type="EMBL" id="GMI70816.1"/>
    </source>
</evidence>
<dbReference type="EMBL" id="BSYR01000009">
    <property type="protein sequence ID" value="GMI70817.1"/>
    <property type="molecule type" value="Genomic_DNA"/>
</dbReference>
<dbReference type="GO" id="GO:0005634">
    <property type="term" value="C:nucleus"/>
    <property type="evidence" value="ECO:0007669"/>
    <property type="project" value="UniProtKB-SubCell"/>
</dbReference>
<dbReference type="OrthoDB" id="1090008at2759"/>
<protein>
    <recommendedName>
        <fullName evidence="12">B3 domain-containing protein</fullName>
    </recommendedName>
</protein>
<accession>A0A9W7H4B4</accession>
<evidence type="ECO:0000256" key="5">
    <source>
        <dbReference type="ARBA" id="ARBA00023242"/>
    </source>
</evidence>
<evidence type="ECO:0000256" key="4">
    <source>
        <dbReference type="ARBA" id="ARBA00023163"/>
    </source>
</evidence>
<evidence type="ECO:0000256" key="3">
    <source>
        <dbReference type="ARBA" id="ARBA00023125"/>
    </source>
</evidence>
<dbReference type="PANTHER" id="PTHR31541">
    <property type="entry name" value="B3 DOMAIN PLANT PROTEIN-RELATED"/>
    <property type="match status" value="1"/>
</dbReference>
<evidence type="ECO:0000313" key="11">
    <source>
        <dbReference type="Proteomes" id="UP001165190"/>
    </source>
</evidence>
<dbReference type="EMBL" id="BSYR01000009">
    <property type="protein sequence ID" value="GMI70816.1"/>
    <property type="molecule type" value="Genomic_DNA"/>
</dbReference>
<evidence type="ECO:0000313" key="7">
    <source>
        <dbReference type="EMBL" id="GMI70814.1"/>
    </source>
</evidence>
<keyword evidence="4" id="KW-0804">Transcription</keyword>
<evidence type="ECO:0000256" key="1">
    <source>
        <dbReference type="ARBA" id="ARBA00004123"/>
    </source>
</evidence>
<feature type="compositionally biased region" description="Basic residues" evidence="6">
    <location>
        <begin position="73"/>
        <end position="84"/>
    </location>
</feature>
<feature type="compositionally biased region" description="Basic residues" evidence="6">
    <location>
        <begin position="100"/>
        <end position="109"/>
    </location>
</feature>
<dbReference type="GO" id="GO:0003677">
    <property type="term" value="F:DNA binding"/>
    <property type="evidence" value="ECO:0007669"/>
    <property type="project" value="UniProtKB-KW"/>
</dbReference>
<evidence type="ECO:0000256" key="2">
    <source>
        <dbReference type="ARBA" id="ARBA00023015"/>
    </source>
</evidence>
<keyword evidence="11" id="KW-1185">Reference proteome</keyword>
<dbReference type="Proteomes" id="UP001165190">
    <property type="component" value="Unassembled WGS sequence"/>
</dbReference>
<dbReference type="EMBL" id="BSYR01000009">
    <property type="protein sequence ID" value="GMI70814.1"/>
    <property type="molecule type" value="Genomic_DNA"/>
</dbReference>
<dbReference type="InterPro" id="IPR005508">
    <property type="entry name" value="At2g31720-like"/>
</dbReference>
<name>A0A9W7H4B4_HIBTR</name>
<keyword evidence="3" id="KW-0238">DNA-binding</keyword>
<keyword evidence="5" id="KW-0539">Nucleus</keyword>
<dbReference type="AlphaFoldDB" id="A0A9W7H4B4"/>
<comment type="caution">
    <text evidence="7">The sequence shown here is derived from an EMBL/GenBank/DDBJ whole genome shotgun (WGS) entry which is preliminary data.</text>
</comment>
<dbReference type="InterPro" id="IPR015300">
    <property type="entry name" value="DNA-bd_pseudobarrel_sf"/>
</dbReference>
<keyword evidence="2" id="KW-0805">Transcription regulation</keyword>
<dbReference type="SUPFAM" id="SSF101936">
    <property type="entry name" value="DNA-binding pseudobarrel domain"/>
    <property type="match status" value="1"/>
</dbReference>
<gene>
    <name evidence="7" type="ORF">HRI_000750700</name>
    <name evidence="8" type="ORF">HRI_000750800</name>
    <name evidence="9" type="ORF">HRI_000750900</name>
    <name evidence="10" type="ORF">HRI_000751000</name>
</gene>
<dbReference type="Gene3D" id="2.40.330.10">
    <property type="entry name" value="DNA-binding pseudobarrel domain"/>
    <property type="match status" value="1"/>
</dbReference>
<evidence type="ECO:0000256" key="6">
    <source>
        <dbReference type="SAM" id="MobiDB-lite"/>
    </source>
</evidence>
<sequence length="255" mass="29488">MGQLSSDDFDHIVIDPWPGWDRFGYLLQIAEFEEEKWQKTHEPLPDHGDLKCFQYNARRPRSLRKQENVGFKSIKKSGMKPKRKLKEEDEDGEWEYGLKPKPKKSKKQQPLRPMATPELPHNFKRHIFQNMGGSGLVLVIQKALFFSDVNPTASRFSVPFSQVKTHDFLTETEAQSLAGKNPMEVRLLDPSMKETTLTFNRWEMSKTKLYVMTRAWNSVVQSNGLGEGNIVQLWSFRVKSELCFALVKVDVRAGN</sequence>
<evidence type="ECO:0000313" key="8">
    <source>
        <dbReference type="EMBL" id="GMI70815.1"/>
    </source>
</evidence>
<organism evidence="7 11">
    <name type="scientific">Hibiscus trionum</name>
    <name type="common">Flower of an hour</name>
    <dbReference type="NCBI Taxonomy" id="183268"/>
    <lineage>
        <taxon>Eukaryota</taxon>
        <taxon>Viridiplantae</taxon>
        <taxon>Streptophyta</taxon>
        <taxon>Embryophyta</taxon>
        <taxon>Tracheophyta</taxon>
        <taxon>Spermatophyta</taxon>
        <taxon>Magnoliopsida</taxon>
        <taxon>eudicotyledons</taxon>
        <taxon>Gunneridae</taxon>
        <taxon>Pentapetalae</taxon>
        <taxon>rosids</taxon>
        <taxon>malvids</taxon>
        <taxon>Malvales</taxon>
        <taxon>Malvaceae</taxon>
        <taxon>Malvoideae</taxon>
        <taxon>Hibiscus</taxon>
    </lineage>
</organism>
<proteinExistence type="predicted"/>
<comment type="subcellular location">
    <subcellularLocation>
        <location evidence="1">Nucleus</location>
    </subcellularLocation>
</comment>
<evidence type="ECO:0008006" key="12">
    <source>
        <dbReference type="Google" id="ProtNLM"/>
    </source>
</evidence>
<dbReference type="PANTHER" id="PTHR31541:SF25">
    <property type="entry name" value="GAMMA-GLIADIN B"/>
    <property type="match status" value="1"/>
</dbReference>